<dbReference type="PROSITE" id="PS00740">
    <property type="entry name" value="MAM_1"/>
    <property type="match status" value="1"/>
</dbReference>
<dbReference type="PROSITE" id="PS50853">
    <property type="entry name" value="FN3"/>
    <property type="match status" value="3"/>
</dbReference>
<feature type="domain" description="Fibronectin type-III" evidence="38">
    <location>
        <begin position="1037"/>
        <end position="1139"/>
    </location>
</feature>
<dbReference type="SUPFAM" id="SSF63763">
    <property type="entry name" value="SAND domain-like"/>
    <property type="match status" value="1"/>
</dbReference>
<keyword evidence="8 33" id="KW-0812">Transmembrane</keyword>
<feature type="domain" description="Fibronectin type-III" evidence="38">
    <location>
        <begin position="939"/>
        <end position="1034"/>
    </location>
</feature>
<evidence type="ECO:0000256" key="6">
    <source>
        <dbReference type="ARBA" id="ARBA00022475"/>
    </source>
</evidence>
<dbReference type="Proteomes" id="UP001314229">
    <property type="component" value="Unassembled WGS sequence"/>
</dbReference>
<evidence type="ECO:0000259" key="34">
    <source>
        <dbReference type="PROSITE" id="PS50055"/>
    </source>
</evidence>
<dbReference type="InterPro" id="IPR050348">
    <property type="entry name" value="Protein-Tyr_Phosphatase"/>
</dbReference>
<dbReference type="PANTHER" id="PTHR19134">
    <property type="entry name" value="RECEPTOR-TYPE TYROSINE-PROTEIN PHOSPHATASE"/>
    <property type="match status" value="1"/>
</dbReference>
<evidence type="ECO:0000256" key="18">
    <source>
        <dbReference type="ARBA" id="ARBA00022989"/>
    </source>
</evidence>
<evidence type="ECO:0000256" key="14">
    <source>
        <dbReference type="ARBA" id="ARBA00022833"/>
    </source>
</evidence>
<dbReference type="Gene3D" id="3.10.390.10">
    <property type="entry name" value="SAND domain-like"/>
    <property type="match status" value="1"/>
</dbReference>
<evidence type="ECO:0000313" key="40">
    <source>
        <dbReference type="EMBL" id="CAK6974066.1"/>
    </source>
</evidence>
<evidence type="ECO:0000256" key="15">
    <source>
        <dbReference type="ARBA" id="ARBA00022889"/>
    </source>
</evidence>
<gene>
    <name evidence="40" type="ORF">FSCOSCO3_A011928</name>
</gene>
<feature type="transmembrane region" description="Helical" evidence="33">
    <location>
        <begin position="1404"/>
        <end position="1427"/>
    </location>
</feature>
<dbReference type="CDD" id="cd06263">
    <property type="entry name" value="MAM"/>
    <property type="match status" value="1"/>
</dbReference>
<dbReference type="InterPro" id="IPR003595">
    <property type="entry name" value="Tyr_Pase_cat"/>
</dbReference>
<dbReference type="FunFam" id="2.60.40.10:FF:000019">
    <property type="entry name" value="receptor-type tyrosine-protein phosphatase kappa isoform X2"/>
    <property type="match status" value="1"/>
</dbReference>
<dbReference type="EMBL" id="CAWUFR010000247">
    <property type="protein sequence ID" value="CAK6974066.1"/>
    <property type="molecule type" value="Genomic_DNA"/>
</dbReference>
<dbReference type="FunFam" id="3.90.190.10:FF:000014">
    <property type="entry name" value="receptor-type tyrosine-protein phosphatase U isoform X2"/>
    <property type="match status" value="1"/>
</dbReference>
<comment type="subcellular location">
    <subcellularLocation>
        <location evidence="2">Cell junction</location>
    </subcellularLocation>
    <subcellularLocation>
        <location evidence="1">Cell membrane</location>
        <topology evidence="1">Single-pass type I membrane protein</topology>
    </subcellularLocation>
    <subcellularLocation>
        <location evidence="3">Cytoplasm</location>
    </subcellularLocation>
</comment>
<evidence type="ECO:0000256" key="32">
    <source>
        <dbReference type="SAM" id="MobiDB-lite"/>
    </source>
</evidence>
<dbReference type="SUPFAM" id="SSF52799">
    <property type="entry name" value="(Phosphotyrosine protein) phosphatases II"/>
    <property type="match status" value="2"/>
</dbReference>
<sequence length="2102" mass="234022">MATTEEVTVSMGEVVMVKADGDGDSDDPNKTQVILQLQPITTGDESAETDAAVMAVEAHPEHSDGDDVELGCPITCGDCKAMLLVKKFVCPGINVKCVKFEDQLISPKQFVHLSGKATLKDWKRAIRMGGVMLRKMMDSGQLDFYQHSTLCTNTCRSTKFDLLINNTRFPPDGSGLTTPTSSNAQVVLGNGGTVGEDRGDVLSGKLDWSSTSLESADKRECNEISEDTLNFWKGIADVGLLGEVVTNISTELLELLRGVQQRRDNLQDTEVAVLSNLAQVFGLLDSVKKTLETRRQQTDPSQEHILSTLNNLEVQLEDQRKQQQVRALLSCPQPAKTKTPTKRQTKRPRLQRPASTTTLLSTSVNQQATLQPQQFTVLSPISLSSMGQPFTMAGLPIASLGQSSNTVTLLPTGSQLFTRYMLTGDGKTDTITLHPSSGLTLLGTAMQDSGQLGTMMSPVELVHLSQQAGGTEMVPIEGQVVDGTMLVQQEVMQGEVEASQEHTVIEINPAPVEQPVGVMELQLSGESVRDGATMVVQSGMEVTMSTEGEETQCQMQEVQTEGVQGLQLDANGQLSGVQIVVIEDNTQEENKPYAPKKKLGNKDVGEAVAMKTVWFIHFQKQTGVLLLLLLLLLEFPLGFSSCDKNELDFTSSANMYSVALLLMLAVRIYADSMEGPTAGCTFDEDSDPGLCEYRQGQDDDFDWQLIRTYNWPHPTPDLLRGSFMMVNSSQHFGGQRAQLLLLPLSENDTHCIQFSYFLYSRDGHSPGDLQVFIRVNGGSKGSAVWNISGSQGRQWHQVELAVSTFWPSEYQVIFEATVSEERQGYIALDDIVLLNYPCYKVPHFSRLGDVEVNAGQNASFQCVATGKVSESDPYLLERRNGMLLSGPLLSRLSHKRLMATFQVEAQRGEQDLYRCITLSSKGATISNFGELIVRVPPTPIAPPQLLRAGPTYLIIQLNTNSIVGDGPVIRREIQYRASQSTWTETHGVGSLTYKVWHLEPDTEYRISVLLTRPGEGGTGAPGPPLISRTKCAEPMRALRGLTAGEIQPRQLALQWEPLGYNLTRCHTYTLSLCYRYSMPTGGSGGNNATVRECLSVERNTSHFTLRDLPPFRSVHVRLALANPEGKKESREVTFQTEEDIPGGIAPESLTFTPLDDMIFLKWEEPVEPNGLITQYEISYQSIESSDPGINVPGPRRTVSKLRNETYHMFSGLHPGTTYLVSVRARTAKGFGQTALTEITTNISAPVFEYEDIPSPLSESESTITVLLRPALGRGAPVSAYQVVVVEEDGSRQVRRRELGSVDCFPTPNSYNEAQAKGVPHYYTAELAPSSLPEATPFTVGDNHTYNGYWNSPLDPTKNYLIYFQATSNFKGETRINCIRIARKAACKDSKRALEVSQHAEDMGLILGACAGGLVVLILLLGAIVIIIKKGRDFYSYPYYPRKKVAINKAAMSYRQEKSRKLSSLDCSMTEQSTLQQDERMAHSFMDAHGCNARTEQRSSVNESSSLLGGSPHRHSRRKSSPYHTGQLHPAVRVADLLQHINQMKTAEGYGFKQEYESFFDGWDVTKKKDKTKGRHDSLLSHDRHRVKLHSLLADPSSDYVNANYIDGYQRSNHFIATQGPKQEMIYDFWRMVWQENCFSIVMITKLVEVGRMKCCKYWPDDTELYGDIKITLLKTETLAEYTVRTFAMERRGYPAKHEVCQFHFTSWPEHGVPYHATGLLAFLRRVKASTPPDGGPVVVHCSMGAGRTGCYIVLDVMLDMAECEGVVDIYNCVKTLCSRRINMIQTEEQYVFIHDAILEACLCGETAIPVNEFALTYKEMLKVDSQSNTSQLREEFQTLNSVTPHLDVEECSISLMPRNREKNRSMDVLPPDRSLAFLVTTEGESSNYINAALADSFLRPAAFVVTPHPLPGTTTDFWRLVYDYGCTSVVMLNQLNQSNSAWPCLQYWPEPGLQQFGPMTVELLSRTADDDVIIRLFRVQNISRLQEGQLVVRHFQFLRWSPYRDVPDSKKAFLSLLAQVHNWQMECGEGRTVVHCLNGGGRSGTFCACTMILEMIRHHSLVDVFFAAKTLRNSKPNMVETMEQYRFCYDLAQEYLDCLEVR</sequence>
<dbReference type="InterPro" id="IPR010919">
    <property type="entry name" value="SAND-like_dom_sf"/>
</dbReference>
<dbReference type="SMART" id="SM00060">
    <property type="entry name" value="FN3"/>
    <property type="match status" value="3"/>
</dbReference>
<feature type="compositionally biased region" description="Polar residues" evidence="32">
    <location>
        <begin position="1497"/>
        <end position="1507"/>
    </location>
</feature>
<evidence type="ECO:0000259" key="35">
    <source>
        <dbReference type="PROSITE" id="PS50056"/>
    </source>
</evidence>
<accession>A0AAV1PQT2</accession>
<dbReference type="InterPro" id="IPR000242">
    <property type="entry name" value="PTP_cat"/>
</dbReference>
<evidence type="ECO:0000256" key="3">
    <source>
        <dbReference type="ARBA" id="ARBA00004496"/>
    </source>
</evidence>
<keyword evidence="10" id="KW-0732">Signal</keyword>
<dbReference type="PROSITE" id="PS00383">
    <property type="entry name" value="TYR_PHOSPHATASE_1"/>
    <property type="match status" value="2"/>
</dbReference>
<dbReference type="InterPro" id="IPR036116">
    <property type="entry name" value="FN3_sf"/>
</dbReference>
<dbReference type="SMART" id="SM00194">
    <property type="entry name" value="PTPc"/>
    <property type="match status" value="2"/>
</dbReference>
<dbReference type="Pfam" id="PF25892">
    <property type="entry name" value="Spe-44"/>
    <property type="match status" value="1"/>
</dbReference>
<evidence type="ECO:0000256" key="9">
    <source>
        <dbReference type="ARBA" id="ARBA00022723"/>
    </source>
</evidence>
<keyword evidence="23" id="KW-1015">Disulfide bond</keyword>
<name>A0AAV1PQT2_SCOSC</name>
<dbReference type="GO" id="GO:0046872">
    <property type="term" value="F:metal ion binding"/>
    <property type="evidence" value="ECO:0007669"/>
    <property type="project" value="UniProtKB-KW"/>
</dbReference>
<keyword evidence="9" id="KW-0479">Metal-binding</keyword>
<dbReference type="PROSITE" id="PS50056">
    <property type="entry name" value="TYR_PHOSPHATASE_2"/>
    <property type="match status" value="2"/>
</dbReference>
<evidence type="ECO:0000313" key="41">
    <source>
        <dbReference type="Proteomes" id="UP001314229"/>
    </source>
</evidence>
<evidence type="ECO:0000259" key="38">
    <source>
        <dbReference type="PROSITE" id="PS50853"/>
    </source>
</evidence>
<dbReference type="PANTHER" id="PTHR19134:SF339">
    <property type="entry name" value="PROTEIN-TYROSINE-PHOSPHATASE"/>
    <property type="match status" value="1"/>
</dbReference>
<evidence type="ECO:0000256" key="33">
    <source>
        <dbReference type="SAM" id="Phobius"/>
    </source>
</evidence>
<dbReference type="SMART" id="SM00258">
    <property type="entry name" value="SAND"/>
    <property type="match status" value="1"/>
</dbReference>
<keyword evidence="18 33" id="KW-1133">Transmembrane helix</keyword>
<dbReference type="Pfam" id="PF00041">
    <property type="entry name" value="fn3"/>
    <property type="match status" value="1"/>
</dbReference>
<evidence type="ECO:0000256" key="30">
    <source>
        <dbReference type="ARBA" id="ARBA00073602"/>
    </source>
</evidence>
<dbReference type="GO" id="GO:0043565">
    <property type="term" value="F:sequence-specific DNA binding"/>
    <property type="evidence" value="ECO:0007669"/>
    <property type="project" value="UniProtKB-ARBA"/>
</dbReference>
<feature type="region of interest" description="Disordered" evidence="32">
    <location>
        <begin position="1491"/>
        <end position="1525"/>
    </location>
</feature>
<evidence type="ECO:0000256" key="31">
    <source>
        <dbReference type="ARBA" id="ARBA00083361"/>
    </source>
</evidence>
<dbReference type="GO" id="GO:0005886">
    <property type="term" value="C:plasma membrane"/>
    <property type="evidence" value="ECO:0007669"/>
    <property type="project" value="UniProtKB-SubCell"/>
</dbReference>
<evidence type="ECO:0000256" key="17">
    <source>
        <dbReference type="ARBA" id="ARBA00022949"/>
    </source>
</evidence>
<dbReference type="PRINTS" id="PR00700">
    <property type="entry name" value="PRTYPHPHTASE"/>
</dbReference>
<dbReference type="FunFam" id="2.60.40.10:FF:000009">
    <property type="entry name" value="receptor-type tyrosine-protein phosphatase U isoform X1"/>
    <property type="match status" value="1"/>
</dbReference>
<evidence type="ECO:0000256" key="24">
    <source>
        <dbReference type="ARBA" id="ARBA00023163"/>
    </source>
</evidence>
<evidence type="ECO:0000256" key="23">
    <source>
        <dbReference type="ARBA" id="ARBA00023157"/>
    </source>
</evidence>
<evidence type="ECO:0000256" key="8">
    <source>
        <dbReference type="ARBA" id="ARBA00022692"/>
    </source>
</evidence>
<keyword evidence="6" id="KW-1003">Cell membrane</keyword>
<keyword evidence="15" id="KW-0130">Cell adhesion</keyword>
<keyword evidence="16" id="KW-0904">Protein phosphatase</keyword>
<keyword evidence="24" id="KW-0804">Transcription</keyword>
<evidence type="ECO:0000256" key="13">
    <source>
        <dbReference type="ARBA" id="ARBA00022801"/>
    </source>
</evidence>
<feature type="domain" description="Fibronectin type-III" evidence="38">
    <location>
        <begin position="1145"/>
        <end position="1245"/>
    </location>
</feature>
<feature type="domain" description="Tyrosine specific protein phosphatases" evidence="35">
    <location>
        <begin position="2011"/>
        <end position="2086"/>
    </location>
</feature>
<dbReference type="InterPro" id="IPR057598">
    <property type="entry name" value="Fn3_PTPRU"/>
</dbReference>
<dbReference type="PROSITE" id="PS50835">
    <property type="entry name" value="IG_LIKE"/>
    <property type="match status" value="1"/>
</dbReference>
<dbReference type="EC" id="3.1.3.48" evidence="5"/>
<dbReference type="Pfam" id="PF00102">
    <property type="entry name" value="Y_phosphatase"/>
    <property type="match status" value="2"/>
</dbReference>
<evidence type="ECO:0000259" key="37">
    <source>
        <dbReference type="PROSITE" id="PS50835"/>
    </source>
</evidence>
<dbReference type="InterPro" id="IPR003961">
    <property type="entry name" value="FN3_dom"/>
</dbReference>
<dbReference type="FunFam" id="2.60.120.200:FF:000022">
    <property type="entry name" value="receptor-type tyrosine-protein phosphatase U isoform X2"/>
    <property type="match status" value="1"/>
</dbReference>
<dbReference type="FunFam" id="3.90.190.10:FF:000019">
    <property type="entry name" value="receptor-type tyrosine-protein phosphatase U isoform X1"/>
    <property type="match status" value="1"/>
</dbReference>
<evidence type="ECO:0000259" key="36">
    <source>
        <dbReference type="PROSITE" id="PS50060"/>
    </source>
</evidence>
<keyword evidence="22 33" id="KW-0472">Membrane</keyword>
<dbReference type="InterPro" id="IPR000770">
    <property type="entry name" value="SAND_dom"/>
</dbReference>
<evidence type="ECO:0000256" key="1">
    <source>
        <dbReference type="ARBA" id="ARBA00004251"/>
    </source>
</evidence>
<dbReference type="InterPro" id="IPR029021">
    <property type="entry name" value="Prot-tyrosine_phosphatase-like"/>
</dbReference>
<dbReference type="InterPro" id="IPR059099">
    <property type="entry name" value="GMEB1/2/Spe-44_dom"/>
</dbReference>
<keyword evidence="26" id="KW-0325">Glycoprotein</keyword>
<evidence type="ECO:0000256" key="29">
    <source>
        <dbReference type="ARBA" id="ARBA00051722"/>
    </source>
</evidence>
<keyword evidence="12" id="KW-0221">Differentiation</keyword>
<evidence type="ECO:0000256" key="2">
    <source>
        <dbReference type="ARBA" id="ARBA00004282"/>
    </source>
</evidence>
<evidence type="ECO:0000259" key="39">
    <source>
        <dbReference type="PROSITE" id="PS50864"/>
    </source>
</evidence>
<evidence type="ECO:0000256" key="21">
    <source>
        <dbReference type="ARBA" id="ARBA00023125"/>
    </source>
</evidence>
<feature type="compositionally biased region" description="Basic residues" evidence="32">
    <location>
        <begin position="1511"/>
        <end position="1520"/>
    </location>
</feature>
<dbReference type="SMART" id="SM00404">
    <property type="entry name" value="PTPc_motif"/>
    <property type="match status" value="2"/>
</dbReference>
<feature type="compositionally biased region" description="Basic residues" evidence="32">
    <location>
        <begin position="339"/>
        <end position="350"/>
    </location>
</feature>
<keyword evidence="7" id="KW-0963">Cytoplasm</keyword>
<keyword evidence="13" id="KW-0378">Hydrolase</keyword>
<comment type="similarity">
    <text evidence="4">Belongs to the protein-tyrosine phosphatase family. Receptor class 2B subfamily.</text>
</comment>
<dbReference type="Gene3D" id="3.90.190.10">
    <property type="entry name" value="Protein tyrosine phosphatase superfamily"/>
    <property type="match status" value="2"/>
</dbReference>
<dbReference type="GO" id="GO:0005737">
    <property type="term" value="C:cytoplasm"/>
    <property type="evidence" value="ECO:0007669"/>
    <property type="project" value="UniProtKB-SubCell"/>
</dbReference>
<dbReference type="CDD" id="cd00063">
    <property type="entry name" value="FN3"/>
    <property type="match status" value="3"/>
</dbReference>
<feature type="domain" description="MAM" evidence="36">
    <location>
        <begin position="678"/>
        <end position="840"/>
    </location>
</feature>
<keyword evidence="28" id="KW-0393">Immunoglobulin domain</keyword>
<dbReference type="GO" id="GO:0007155">
    <property type="term" value="P:cell adhesion"/>
    <property type="evidence" value="ECO:0007669"/>
    <property type="project" value="UniProtKB-KW"/>
</dbReference>
<keyword evidence="25 40" id="KW-0675">Receptor</keyword>
<keyword evidence="27" id="KW-0539">Nucleus</keyword>
<dbReference type="SMART" id="SM00137">
    <property type="entry name" value="MAM"/>
    <property type="match status" value="1"/>
</dbReference>
<evidence type="ECO:0000256" key="4">
    <source>
        <dbReference type="ARBA" id="ARBA00006396"/>
    </source>
</evidence>
<dbReference type="SUPFAM" id="SSF49899">
    <property type="entry name" value="Concanavalin A-like lectins/glucanases"/>
    <property type="match status" value="1"/>
</dbReference>
<dbReference type="PROSITE" id="PS50864">
    <property type="entry name" value="SAND"/>
    <property type="match status" value="1"/>
</dbReference>
<dbReference type="Gene3D" id="2.60.40.10">
    <property type="entry name" value="Immunoglobulins"/>
    <property type="match status" value="4"/>
</dbReference>
<reference evidence="40 41" key="1">
    <citation type="submission" date="2024-01" db="EMBL/GenBank/DDBJ databases">
        <authorList>
            <person name="Alioto T."/>
            <person name="Alioto T."/>
            <person name="Gomez Garrido J."/>
        </authorList>
    </citation>
    <scope>NUCLEOTIDE SEQUENCE [LARGE SCALE GENOMIC DNA]</scope>
</reference>
<feature type="domain" description="Ig-like" evidence="37">
    <location>
        <begin position="842"/>
        <end position="926"/>
    </location>
</feature>
<keyword evidence="14" id="KW-0862">Zinc</keyword>
<feature type="region of interest" description="Disordered" evidence="32">
    <location>
        <begin position="331"/>
        <end position="355"/>
    </location>
</feature>
<evidence type="ECO:0000256" key="26">
    <source>
        <dbReference type="ARBA" id="ARBA00023180"/>
    </source>
</evidence>
<evidence type="ECO:0000256" key="20">
    <source>
        <dbReference type="ARBA" id="ARBA00023054"/>
    </source>
</evidence>
<keyword evidence="20" id="KW-0175">Coiled coil</keyword>
<dbReference type="Pfam" id="PF01342">
    <property type="entry name" value="SAND"/>
    <property type="match status" value="1"/>
</dbReference>
<feature type="domain" description="Tyrosine-protein phosphatase" evidence="34">
    <location>
        <begin position="1569"/>
        <end position="1800"/>
    </location>
</feature>
<dbReference type="Gene3D" id="2.60.120.200">
    <property type="match status" value="1"/>
</dbReference>
<proteinExistence type="inferred from homology"/>
<dbReference type="InterPro" id="IPR000387">
    <property type="entry name" value="Tyr_Pase_dom"/>
</dbReference>
<dbReference type="PROSITE" id="PS50055">
    <property type="entry name" value="TYR_PHOSPHATASE_PTP"/>
    <property type="match status" value="2"/>
</dbReference>
<dbReference type="SUPFAM" id="SSF49265">
    <property type="entry name" value="Fibronectin type III"/>
    <property type="match status" value="2"/>
</dbReference>
<evidence type="ECO:0000256" key="22">
    <source>
        <dbReference type="ARBA" id="ARBA00023136"/>
    </source>
</evidence>
<comment type="catalytic activity">
    <reaction evidence="29">
        <text>O-phospho-L-tyrosyl-[protein] + H2O = L-tyrosyl-[protein] + phosphate</text>
        <dbReference type="Rhea" id="RHEA:10684"/>
        <dbReference type="Rhea" id="RHEA-COMP:10136"/>
        <dbReference type="Rhea" id="RHEA-COMP:20101"/>
        <dbReference type="ChEBI" id="CHEBI:15377"/>
        <dbReference type="ChEBI" id="CHEBI:43474"/>
        <dbReference type="ChEBI" id="CHEBI:46858"/>
        <dbReference type="ChEBI" id="CHEBI:61978"/>
        <dbReference type="EC" id="3.1.3.48"/>
    </reaction>
</comment>
<dbReference type="GO" id="GO:0070161">
    <property type="term" value="C:anchoring junction"/>
    <property type="evidence" value="ECO:0007669"/>
    <property type="project" value="UniProtKB-SubCell"/>
</dbReference>
<dbReference type="InterPro" id="IPR013783">
    <property type="entry name" value="Ig-like_fold"/>
</dbReference>
<evidence type="ECO:0000256" key="12">
    <source>
        <dbReference type="ARBA" id="ARBA00022782"/>
    </source>
</evidence>
<dbReference type="FunFam" id="3.10.390.10:FF:000003">
    <property type="entry name" value="glucocorticoid modulatory element-binding protein 1 isoform X2"/>
    <property type="match status" value="1"/>
</dbReference>
<evidence type="ECO:0000256" key="5">
    <source>
        <dbReference type="ARBA" id="ARBA00013064"/>
    </source>
</evidence>
<feature type="domain" description="SAND" evidence="39">
    <location>
        <begin position="73"/>
        <end position="143"/>
    </location>
</feature>
<dbReference type="GO" id="GO:0030154">
    <property type="term" value="P:cell differentiation"/>
    <property type="evidence" value="ECO:0007669"/>
    <property type="project" value="UniProtKB-KW"/>
</dbReference>
<dbReference type="InterPro" id="IPR013320">
    <property type="entry name" value="ConA-like_dom_sf"/>
</dbReference>
<dbReference type="InterPro" id="IPR016130">
    <property type="entry name" value="Tyr_Pase_AS"/>
</dbReference>
<dbReference type="InterPro" id="IPR007110">
    <property type="entry name" value="Ig-like_dom"/>
</dbReference>
<dbReference type="FunFam" id="2.60.40.10:FF:000048">
    <property type="entry name" value="receptor-type tyrosine-protein phosphatase U isoform X1"/>
    <property type="match status" value="1"/>
</dbReference>
<dbReference type="InterPro" id="IPR000998">
    <property type="entry name" value="MAM_dom"/>
</dbReference>
<keyword evidence="17" id="KW-0965">Cell junction</keyword>
<dbReference type="PROSITE" id="PS50060">
    <property type="entry name" value="MAM_2"/>
    <property type="match status" value="1"/>
</dbReference>
<evidence type="ECO:0000256" key="7">
    <source>
        <dbReference type="ARBA" id="ARBA00022490"/>
    </source>
</evidence>
<evidence type="ECO:0000256" key="28">
    <source>
        <dbReference type="ARBA" id="ARBA00023319"/>
    </source>
</evidence>
<evidence type="ECO:0000256" key="10">
    <source>
        <dbReference type="ARBA" id="ARBA00022729"/>
    </source>
</evidence>
<organism evidence="40 41">
    <name type="scientific">Scomber scombrus</name>
    <name type="common">Atlantic mackerel</name>
    <name type="synonym">Scomber vernalis</name>
    <dbReference type="NCBI Taxonomy" id="13677"/>
    <lineage>
        <taxon>Eukaryota</taxon>
        <taxon>Metazoa</taxon>
        <taxon>Chordata</taxon>
        <taxon>Craniata</taxon>
        <taxon>Vertebrata</taxon>
        <taxon>Euteleostomi</taxon>
        <taxon>Actinopterygii</taxon>
        <taxon>Neopterygii</taxon>
        <taxon>Teleostei</taxon>
        <taxon>Neoteleostei</taxon>
        <taxon>Acanthomorphata</taxon>
        <taxon>Pelagiaria</taxon>
        <taxon>Scombriformes</taxon>
        <taxon>Scombridae</taxon>
        <taxon>Scomber</taxon>
    </lineage>
</organism>
<dbReference type="Pfam" id="PF23144">
    <property type="entry name" value="Fn3_PTPRU"/>
    <property type="match status" value="1"/>
</dbReference>
<dbReference type="PRINTS" id="PR00020">
    <property type="entry name" value="MAMDOMAIN"/>
</dbReference>
<evidence type="ECO:0000256" key="19">
    <source>
        <dbReference type="ARBA" id="ARBA00023015"/>
    </source>
</evidence>
<evidence type="ECO:0000256" key="16">
    <source>
        <dbReference type="ARBA" id="ARBA00022912"/>
    </source>
</evidence>
<protein>
    <recommendedName>
        <fullName evidence="30">Receptor-type tyrosine-protein phosphatase U</fullName>
        <ecNumber evidence="5">3.1.3.48</ecNumber>
    </recommendedName>
    <alternativeName>
        <fullName evidence="31">Receptor-type protein-tyrosine phosphatase psi</fullName>
    </alternativeName>
</protein>
<keyword evidence="21" id="KW-0238">DNA-binding</keyword>
<comment type="caution">
    <text evidence="40">The sequence shown here is derived from an EMBL/GenBank/DDBJ whole genome shotgun (WGS) entry which is preliminary data.</text>
</comment>
<dbReference type="Pfam" id="PF00629">
    <property type="entry name" value="MAM"/>
    <property type="match status" value="1"/>
</dbReference>
<feature type="domain" description="Tyrosine specific protein phosphatases" evidence="35">
    <location>
        <begin position="1720"/>
        <end position="1791"/>
    </location>
</feature>
<evidence type="ECO:0000256" key="11">
    <source>
        <dbReference type="ARBA" id="ARBA00022737"/>
    </source>
</evidence>
<dbReference type="GO" id="GO:0004725">
    <property type="term" value="F:protein tyrosine phosphatase activity"/>
    <property type="evidence" value="ECO:0007669"/>
    <property type="project" value="UniProtKB-EC"/>
</dbReference>
<feature type="domain" description="Tyrosine-protein phosphatase" evidence="34">
    <location>
        <begin position="1832"/>
        <end position="2095"/>
    </location>
</feature>
<keyword evidence="11" id="KW-0677">Repeat</keyword>
<evidence type="ECO:0000256" key="27">
    <source>
        <dbReference type="ARBA" id="ARBA00023242"/>
    </source>
</evidence>
<evidence type="ECO:0000256" key="25">
    <source>
        <dbReference type="ARBA" id="ARBA00023170"/>
    </source>
</evidence>
<keyword evidence="19" id="KW-0805">Transcription regulation</keyword>
<keyword evidence="41" id="KW-1185">Reference proteome</keyword>